<evidence type="ECO:0000313" key="1">
    <source>
        <dbReference type="EMBL" id="KAI9457535.1"/>
    </source>
</evidence>
<gene>
    <name evidence="1" type="ORF">F5148DRAFT_1001705</name>
</gene>
<evidence type="ECO:0000313" key="2">
    <source>
        <dbReference type="Proteomes" id="UP001207468"/>
    </source>
</evidence>
<comment type="caution">
    <text evidence="1">The sequence shown here is derived from an EMBL/GenBank/DDBJ whole genome shotgun (WGS) entry which is preliminary data.</text>
</comment>
<name>A0ACC0U251_9AGAM</name>
<keyword evidence="2" id="KW-1185">Reference proteome</keyword>
<dbReference type="EMBL" id="JAGFNK010000219">
    <property type="protein sequence ID" value="KAI9457535.1"/>
    <property type="molecule type" value="Genomic_DNA"/>
</dbReference>
<proteinExistence type="predicted"/>
<reference evidence="1" key="1">
    <citation type="submission" date="2021-03" db="EMBL/GenBank/DDBJ databases">
        <title>Evolutionary priming and transition to the ectomycorrhizal habit in an iconic lineage of mushroom-forming fungi: is preadaptation a requirement?</title>
        <authorList>
            <consortium name="DOE Joint Genome Institute"/>
            <person name="Looney B.P."/>
            <person name="Miyauchi S."/>
            <person name="Morin E."/>
            <person name="Drula E."/>
            <person name="Courty P.E."/>
            <person name="Chicoki N."/>
            <person name="Fauchery L."/>
            <person name="Kohler A."/>
            <person name="Kuo A."/>
            <person name="LaButti K."/>
            <person name="Pangilinan J."/>
            <person name="Lipzen A."/>
            <person name="Riley R."/>
            <person name="Andreopoulos W."/>
            <person name="He G."/>
            <person name="Johnson J."/>
            <person name="Barry K.W."/>
            <person name="Grigoriev I.V."/>
            <person name="Nagy L."/>
            <person name="Hibbett D."/>
            <person name="Henrissat B."/>
            <person name="Matheny P.B."/>
            <person name="Labbe J."/>
            <person name="Martin A.F."/>
        </authorList>
    </citation>
    <scope>NUCLEOTIDE SEQUENCE</scope>
    <source>
        <strain evidence="1">BPL698</strain>
    </source>
</reference>
<organism evidence="1 2">
    <name type="scientific">Russula earlei</name>
    <dbReference type="NCBI Taxonomy" id="71964"/>
    <lineage>
        <taxon>Eukaryota</taxon>
        <taxon>Fungi</taxon>
        <taxon>Dikarya</taxon>
        <taxon>Basidiomycota</taxon>
        <taxon>Agaricomycotina</taxon>
        <taxon>Agaricomycetes</taxon>
        <taxon>Russulales</taxon>
        <taxon>Russulaceae</taxon>
        <taxon>Russula</taxon>
    </lineage>
</organism>
<sequence length="512" mass="57476">MTSFMSILDVLVIVSSLAAYLAIHDYQKKGGLPYPPGPRPLPLIGNLFDIPKEFAWLSFNRFARKYGDIISFRVFGQVIVVLNSSKASKELLERRGDIYSDRPTIPIHDMMGWEWVVVIARYTEYWRQSRKLLERGLRPGAIAGYHPLLQTNARVLLTQLLENSNEWEAHLRYMSAVLILGMGYGYEVAGRNDRKMDVARKMAQLGADTVLPGALLVNDLPFLRYIPEWLPWLSYKPIARYGYDLGQEVLHAPMAFVKEGIVNGTAQPSLALNGLQEIENVNASKHEKAEEVLAGALGSMYSAGNDTTVSSIMTFIVAVLLHPDIQKMAQRDLDAVTKRERLPTFEDRPALPFIDAICMEVQRWRPVVPLAIPHATTKADVYEGFFIPKGALVIGNVWALLHDPEIYPEPESFKPERFLNADGRLRDDTYLTSAFGFGKRICPGRHFVDATLFIVIASLLSVFNIEKCKDTGGPDQFPYTGTAVSRPHSFRCSFVPRDKNSEELIVADTLAC</sequence>
<accession>A0ACC0U251</accession>
<protein>
    <submittedName>
        <fullName evidence="1">Cytochrome P450</fullName>
    </submittedName>
</protein>
<dbReference type="Proteomes" id="UP001207468">
    <property type="component" value="Unassembled WGS sequence"/>
</dbReference>